<evidence type="ECO:0000313" key="6">
    <source>
        <dbReference type="EMBL" id="GAA5170960.1"/>
    </source>
</evidence>
<dbReference type="NCBIfam" id="TIGR01575">
    <property type="entry name" value="rimI"/>
    <property type="match status" value="1"/>
</dbReference>
<evidence type="ECO:0000256" key="3">
    <source>
        <dbReference type="ARBA" id="ARBA00022679"/>
    </source>
</evidence>
<feature type="domain" description="N-acetyltransferase" evidence="5">
    <location>
        <begin position="4"/>
        <end position="152"/>
    </location>
</feature>
<dbReference type="GO" id="GO:0005840">
    <property type="term" value="C:ribosome"/>
    <property type="evidence" value="ECO:0007669"/>
    <property type="project" value="UniProtKB-KW"/>
</dbReference>
<dbReference type="InterPro" id="IPR000182">
    <property type="entry name" value="GNAT_dom"/>
</dbReference>
<dbReference type="InterPro" id="IPR050680">
    <property type="entry name" value="YpeA/RimI_acetyltransf"/>
</dbReference>
<dbReference type="PANTHER" id="PTHR43420">
    <property type="entry name" value="ACETYLTRANSFERASE"/>
    <property type="match status" value="1"/>
</dbReference>
<dbReference type="PANTHER" id="PTHR43420:SF51">
    <property type="entry name" value="PEPTIDYL-LYSINE N-ACETYLTRANSFERASE YIAC"/>
    <property type="match status" value="1"/>
</dbReference>
<accession>A0ABP9R3I6</accession>
<keyword evidence="4" id="KW-0012">Acyltransferase</keyword>
<dbReference type="CDD" id="cd04301">
    <property type="entry name" value="NAT_SF"/>
    <property type="match status" value="1"/>
</dbReference>
<comment type="similarity">
    <text evidence="1">Belongs to the acetyltransferase family. RimI subfamily.</text>
</comment>
<organism evidence="6 7">
    <name type="scientific">Modicisalibacter zincidurans</name>
    <dbReference type="NCBI Taxonomy" id="1178777"/>
    <lineage>
        <taxon>Bacteria</taxon>
        <taxon>Pseudomonadati</taxon>
        <taxon>Pseudomonadota</taxon>
        <taxon>Gammaproteobacteria</taxon>
        <taxon>Oceanospirillales</taxon>
        <taxon>Halomonadaceae</taxon>
        <taxon>Modicisalibacter</taxon>
    </lineage>
</organism>
<dbReference type="InterPro" id="IPR006464">
    <property type="entry name" value="AcTrfase_RimI/Ard1"/>
</dbReference>
<protein>
    <submittedName>
        <fullName evidence="6">Ribosomal protein S18-alanine N-acetyltransferase</fullName>
    </submittedName>
</protein>
<dbReference type="Pfam" id="PF00583">
    <property type="entry name" value="Acetyltransf_1"/>
    <property type="match status" value="1"/>
</dbReference>
<comment type="caution">
    <text evidence="6">The sequence shown here is derived from an EMBL/GenBank/DDBJ whole genome shotgun (WGS) entry which is preliminary data.</text>
</comment>
<keyword evidence="2" id="KW-0963">Cytoplasm</keyword>
<keyword evidence="3" id="KW-0808">Transferase</keyword>
<dbReference type="EMBL" id="BAABKI010000009">
    <property type="protein sequence ID" value="GAA5170960.1"/>
    <property type="molecule type" value="Genomic_DNA"/>
</dbReference>
<dbReference type="InterPro" id="IPR016181">
    <property type="entry name" value="Acyl_CoA_acyltransferase"/>
</dbReference>
<proteinExistence type="inferred from homology"/>
<keyword evidence="6" id="KW-0687">Ribonucleoprotein</keyword>
<evidence type="ECO:0000259" key="5">
    <source>
        <dbReference type="PROSITE" id="PS51186"/>
    </source>
</evidence>
<keyword evidence="7" id="KW-1185">Reference proteome</keyword>
<dbReference type="SUPFAM" id="SSF55729">
    <property type="entry name" value="Acyl-CoA N-acyltransferases (Nat)"/>
    <property type="match status" value="1"/>
</dbReference>
<keyword evidence="6" id="KW-0689">Ribosomal protein</keyword>
<gene>
    <name evidence="6" type="primary">rimI</name>
    <name evidence="6" type="ORF">GCM10023342_05040</name>
</gene>
<evidence type="ECO:0000256" key="2">
    <source>
        <dbReference type="ARBA" id="ARBA00022490"/>
    </source>
</evidence>
<dbReference type="RefSeq" id="WP_031384700.1">
    <property type="nucleotide sequence ID" value="NZ_BAABKI010000009.1"/>
</dbReference>
<sequence length="159" mass="17786">MTELRLSRLTPGDIDELTALERLGQAHPWREAWLSEALDDGHAECWGAHDGRGALVGHAILYRLPFEAELQAITVDPGMRRRGVARRLLERLIARAETWGSERMLLEVRGTNHGAQALYRAMGFVVDGRRANYYPAHAGRREDALLMSRDLMVGNAGSE</sequence>
<evidence type="ECO:0000256" key="1">
    <source>
        <dbReference type="ARBA" id="ARBA00005395"/>
    </source>
</evidence>
<name>A0ABP9R3I6_9GAMM</name>
<evidence type="ECO:0000256" key="4">
    <source>
        <dbReference type="ARBA" id="ARBA00023315"/>
    </source>
</evidence>
<dbReference type="Gene3D" id="3.40.630.30">
    <property type="match status" value="1"/>
</dbReference>
<dbReference type="PROSITE" id="PS51186">
    <property type="entry name" value="GNAT"/>
    <property type="match status" value="1"/>
</dbReference>
<dbReference type="Proteomes" id="UP001500074">
    <property type="component" value="Unassembled WGS sequence"/>
</dbReference>
<evidence type="ECO:0000313" key="7">
    <source>
        <dbReference type="Proteomes" id="UP001500074"/>
    </source>
</evidence>
<reference evidence="7" key="1">
    <citation type="journal article" date="2019" name="Int. J. Syst. Evol. Microbiol.">
        <title>The Global Catalogue of Microorganisms (GCM) 10K type strain sequencing project: providing services to taxonomists for standard genome sequencing and annotation.</title>
        <authorList>
            <consortium name="The Broad Institute Genomics Platform"/>
            <consortium name="The Broad Institute Genome Sequencing Center for Infectious Disease"/>
            <person name="Wu L."/>
            <person name="Ma J."/>
        </authorList>
    </citation>
    <scope>NUCLEOTIDE SEQUENCE [LARGE SCALE GENOMIC DNA]</scope>
    <source>
        <strain evidence="7">JCM 18472</strain>
    </source>
</reference>